<evidence type="ECO:0000259" key="1">
    <source>
        <dbReference type="PROSITE" id="PS50994"/>
    </source>
</evidence>
<dbReference type="InterPro" id="IPR036397">
    <property type="entry name" value="RNaseH_sf"/>
</dbReference>
<dbReference type="PANTHER" id="PTHR37984">
    <property type="entry name" value="PROTEIN CBG26694"/>
    <property type="match status" value="1"/>
</dbReference>
<dbReference type="PANTHER" id="PTHR37984:SF15">
    <property type="entry name" value="INTEGRASE CATALYTIC DOMAIN-CONTAINING PROTEIN"/>
    <property type="match status" value="1"/>
</dbReference>
<feature type="non-terminal residue" evidence="2">
    <location>
        <position position="1"/>
    </location>
</feature>
<dbReference type="EMBL" id="AY634226">
    <property type="protein sequence ID" value="AAT48684.1"/>
    <property type="molecule type" value="Genomic_DNA"/>
</dbReference>
<protein>
    <submittedName>
        <fullName evidence="2">Pol protein</fullName>
    </submittedName>
</protein>
<reference evidence="2" key="1">
    <citation type="journal article" date="2004" name="Mol. Biol. Evol.">
        <title>Retroelement dynamics and a novel type of chordate retrovirus-like element in the miniature genome of the tunicate Oikopleura dioica.</title>
        <authorList>
            <person name="Volff J.N."/>
            <person name="Lehrach H."/>
            <person name="Reinhardt R."/>
            <person name="Chourrout D."/>
        </authorList>
    </citation>
    <scope>NUCLEOTIDE SEQUENCE</scope>
</reference>
<dbReference type="InterPro" id="IPR001584">
    <property type="entry name" value="Integrase_cat-core"/>
</dbReference>
<reference evidence="2" key="2">
    <citation type="submission" date="2004-05" db="EMBL/GenBank/DDBJ databases">
        <authorList>
            <person name="Volff J.-N."/>
            <person name="Lehrach H."/>
            <person name="Reinhardt R."/>
            <person name="Chourrout D."/>
        </authorList>
    </citation>
    <scope>NUCLEOTIDE SEQUENCE</scope>
</reference>
<organism evidence="2">
    <name type="scientific">Oikopleura dioica</name>
    <name type="common">Tunicate</name>
    <dbReference type="NCBI Taxonomy" id="34765"/>
    <lineage>
        <taxon>Eukaryota</taxon>
        <taxon>Metazoa</taxon>
        <taxon>Chordata</taxon>
        <taxon>Tunicata</taxon>
        <taxon>Appendicularia</taxon>
        <taxon>Copelata</taxon>
        <taxon>Oikopleuridae</taxon>
        <taxon>Oikopleura</taxon>
    </lineage>
</organism>
<proteinExistence type="predicted"/>
<dbReference type="InterPro" id="IPR012337">
    <property type="entry name" value="RNaseH-like_sf"/>
</dbReference>
<accession>Q6GV74</accession>
<sequence>PFRKTSIDLYDLGKPDAQNKRYVLSMKCELTCYYDGVTLSNKTDKLVSNGLLELILRYGVTGKILSDNGREFGPLTKALFKKFAIEHVLTSAYNSRGNSLVERSHRTITQKLKVLGATRRNWSSHFPLVKFYLNNLPSKALNNLSPAECLYGRSLLMPLIDTQYVQPLSSEGPYSQAISNYISKLHPSLAAYHYKRYSTALEGNNAKSLNLKVGDRALIWKPVLTDGKLSKVWDGPYVIVKKLGQCSFVLADSSKRQKFRRHARHLRPIKEREPFEDSERNLESDQNIEKNNLDYTEFSKEFDPTIEYPYKWTEIPTPLGGIPTPE</sequence>
<dbReference type="GO" id="GO:0003676">
    <property type="term" value="F:nucleic acid binding"/>
    <property type="evidence" value="ECO:0007669"/>
    <property type="project" value="InterPro"/>
</dbReference>
<evidence type="ECO:0000313" key="2">
    <source>
        <dbReference type="EMBL" id="AAT48684.1"/>
    </source>
</evidence>
<dbReference type="Gene3D" id="3.30.420.10">
    <property type="entry name" value="Ribonuclease H-like superfamily/Ribonuclease H"/>
    <property type="match status" value="1"/>
</dbReference>
<gene>
    <name evidence="2" type="primary">pol</name>
</gene>
<dbReference type="AlphaFoldDB" id="Q6GV74"/>
<dbReference type="PROSITE" id="PS50994">
    <property type="entry name" value="INTEGRASE"/>
    <property type="match status" value="1"/>
</dbReference>
<dbReference type="GO" id="GO:0015074">
    <property type="term" value="P:DNA integration"/>
    <property type="evidence" value="ECO:0007669"/>
    <property type="project" value="InterPro"/>
</dbReference>
<dbReference type="InterPro" id="IPR050951">
    <property type="entry name" value="Retrovirus_Pol_polyprotein"/>
</dbReference>
<name>Q6GV74_OIKDI</name>
<dbReference type="SUPFAM" id="SSF53098">
    <property type="entry name" value="Ribonuclease H-like"/>
    <property type="match status" value="1"/>
</dbReference>
<feature type="domain" description="Integrase catalytic" evidence="1">
    <location>
        <begin position="1"/>
        <end position="154"/>
    </location>
</feature>